<gene>
    <name evidence="1" type="ORF">WPS_33630</name>
</gene>
<organism evidence="1 2">
    <name type="scientific">Vulcanimicrobium alpinum</name>
    <dbReference type="NCBI Taxonomy" id="3016050"/>
    <lineage>
        <taxon>Bacteria</taxon>
        <taxon>Bacillati</taxon>
        <taxon>Vulcanimicrobiota</taxon>
        <taxon>Vulcanimicrobiia</taxon>
        <taxon>Vulcanimicrobiales</taxon>
        <taxon>Vulcanimicrobiaceae</taxon>
        <taxon>Vulcanimicrobium</taxon>
    </lineage>
</organism>
<keyword evidence="2" id="KW-1185">Reference proteome</keyword>
<dbReference type="Proteomes" id="UP001317532">
    <property type="component" value="Chromosome"/>
</dbReference>
<dbReference type="RefSeq" id="WP_317995639.1">
    <property type="nucleotide sequence ID" value="NZ_AP025523.1"/>
</dbReference>
<dbReference type="EMBL" id="AP025523">
    <property type="protein sequence ID" value="BDE08087.1"/>
    <property type="molecule type" value="Genomic_DNA"/>
</dbReference>
<reference evidence="1 2" key="1">
    <citation type="journal article" date="2022" name="ISME Commun">
        <title>Vulcanimicrobium alpinus gen. nov. sp. nov., the first cultivated representative of the candidate phylum 'Eremiobacterota', is a metabolically versatile aerobic anoxygenic phototroph.</title>
        <authorList>
            <person name="Yabe S."/>
            <person name="Muto K."/>
            <person name="Abe K."/>
            <person name="Yokota A."/>
            <person name="Staudigel H."/>
            <person name="Tebo B.M."/>
        </authorList>
    </citation>
    <scope>NUCLEOTIDE SEQUENCE [LARGE SCALE GENOMIC DNA]</scope>
    <source>
        <strain evidence="1 2">WC8-2</strain>
    </source>
</reference>
<accession>A0AAN1XZ61</accession>
<dbReference type="AlphaFoldDB" id="A0AAN1XZ61"/>
<dbReference type="InterPro" id="IPR029058">
    <property type="entry name" value="AB_hydrolase_fold"/>
</dbReference>
<evidence type="ECO:0000313" key="2">
    <source>
        <dbReference type="Proteomes" id="UP001317532"/>
    </source>
</evidence>
<sequence length="43" mass="4722">MPRVDPARIAYVGHDFVAMDGARLLAADDRVKYAVLMTPALSF</sequence>
<dbReference type="KEGG" id="vab:WPS_33630"/>
<evidence type="ECO:0000313" key="1">
    <source>
        <dbReference type="EMBL" id="BDE08087.1"/>
    </source>
</evidence>
<dbReference type="Gene3D" id="3.40.50.1820">
    <property type="entry name" value="alpha/beta hydrolase"/>
    <property type="match status" value="1"/>
</dbReference>
<name>A0AAN1XZ61_UNVUL</name>
<protein>
    <submittedName>
        <fullName evidence="1">Uncharacterized protein</fullName>
    </submittedName>
</protein>
<proteinExistence type="predicted"/>